<accession>A0ABD5RB63</accession>
<organism evidence="2 3">
    <name type="scientific">Salinirubrum litoreum</name>
    <dbReference type="NCBI Taxonomy" id="1126234"/>
    <lineage>
        <taxon>Archaea</taxon>
        <taxon>Methanobacteriati</taxon>
        <taxon>Methanobacteriota</taxon>
        <taxon>Stenosarchaea group</taxon>
        <taxon>Halobacteria</taxon>
        <taxon>Halobacteriales</taxon>
        <taxon>Haloferacaceae</taxon>
        <taxon>Salinirubrum</taxon>
    </lineage>
</organism>
<keyword evidence="1" id="KW-1133">Transmembrane helix</keyword>
<name>A0ABD5RB63_9EURY</name>
<proteinExistence type="predicted"/>
<evidence type="ECO:0000313" key="3">
    <source>
        <dbReference type="Proteomes" id="UP001596201"/>
    </source>
</evidence>
<feature type="transmembrane region" description="Helical" evidence="1">
    <location>
        <begin position="28"/>
        <end position="51"/>
    </location>
</feature>
<feature type="transmembrane region" description="Helical" evidence="1">
    <location>
        <begin position="101"/>
        <end position="123"/>
    </location>
</feature>
<dbReference type="AlphaFoldDB" id="A0ABD5RB63"/>
<dbReference type="EMBL" id="JBHSKX010000002">
    <property type="protein sequence ID" value="MFC5367224.1"/>
    <property type="molecule type" value="Genomic_DNA"/>
</dbReference>
<keyword evidence="1" id="KW-0472">Membrane</keyword>
<comment type="caution">
    <text evidence="2">The sequence shown here is derived from an EMBL/GenBank/DDBJ whole genome shotgun (WGS) entry which is preliminary data.</text>
</comment>
<gene>
    <name evidence="2" type="ORF">ACFPJ5_09750</name>
</gene>
<dbReference type="RefSeq" id="WP_227229486.1">
    <property type="nucleotide sequence ID" value="NZ_JAJCVJ010000002.1"/>
</dbReference>
<sequence length="179" mass="19570">MLLRNLPDIVWKNYSSLADESGFRGRRAWVFVVATFVVLPIAAGTVAGRYSPIWSDLIRTLITATGVLTGFSINALVLLTSHTAEKTYEQKTTIVEQTQDFTLYSVLVGVSLLLSLVGGYILTEASVVNGMAIPFPVSISASQLLSFVVYSLLAHYFLILLVIVHRLYTLVDTNALNNG</sequence>
<evidence type="ECO:0000313" key="2">
    <source>
        <dbReference type="EMBL" id="MFC5367224.1"/>
    </source>
</evidence>
<evidence type="ECO:0000256" key="1">
    <source>
        <dbReference type="SAM" id="Phobius"/>
    </source>
</evidence>
<keyword evidence="1" id="KW-0812">Transmembrane</keyword>
<protein>
    <submittedName>
        <fullName evidence="2">Uncharacterized protein</fullName>
    </submittedName>
</protein>
<feature type="transmembrane region" description="Helical" evidence="1">
    <location>
        <begin position="57"/>
        <end position="80"/>
    </location>
</feature>
<feature type="transmembrane region" description="Helical" evidence="1">
    <location>
        <begin position="143"/>
        <end position="164"/>
    </location>
</feature>
<dbReference type="Proteomes" id="UP001596201">
    <property type="component" value="Unassembled WGS sequence"/>
</dbReference>
<keyword evidence="3" id="KW-1185">Reference proteome</keyword>
<reference evidence="2 3" key="1">
    <citation type="journal article" date="2019" name="Int. J. Syst. Evol. Microbiol.">
        <title>The Global Catalogue of Microorganisms (GCM) 10K type strain sequencing project: providing services to taxonomists for standard genome sequencing and annotation.</title>
        <authorList>
            <consortium name="The Broad Institute Genomics Platform"/>
            <consortium name="The Broad Institute Genome Sequencing Center for Infectious Disease"/>
            <person name="Wu L."/>
            <person name="Ma J."/>
        </authorList>
    </citation>
    <scope>NUCLEOTIDE SEQUENCE [LARGE SCALE GENOMIC DNA]</scope>
    <source>
        <strain evidence="2 3">CGMCC 1.12237</strain>
    </source>
</reference>